<dbReference type="SMART" id="SM00387">
    <property type="entry name" value="HATPase_c"/>
    <property type="match status" value="1"/>
</dbReference>
<dbReference type="Pfam" id="PF02518">
    <property type="entry name" value="HATPase_c"/>
    <property type="match status" value="1"/>
</dbReference>
<keyword evidence="4" id="KW-0812">Transmembrane</keyword>
<dbReference type="InterPro" id="IPR004358">
    <property type="entry name" value="Sig_transdc_His_kin-like_C"/>
</dbReference>
<dbReference type="Gene3D" id="1.10.287.130">
    <property type="match status" value="1"/>
</dbReference>
<dbReference type="PANTHER" id="PTHR43065:SF42">
    <property type="entry name" value="TWO-COMPONENT SENSOR PPRA"/>
    <property type="match status" value="1"/>
</dbReference>
<evidence type="ECO:0000256" key="3">
    <source>
        <dbReference type="SAM" id="Coils"/>
    </source>
</evidence>
<feature type="transmembrane region" description="Helical" evidence="4">
    <location>
        <begin position="12"/>
        <end position="31"/>
    </location>
</feature>
<dbReference type="GO" id="GO:0004673">
    <property type="term" value="F:protein histidine kinase activity"/>
    <property type="evidence" value="ECO:0007669"/>
    <property type="project" value="UniProtKB-EC"/>
</dbReference>
<keyword evidence="4" id="KW-0472">Membrane</keyword>
<dbReference type="PRINTS" id="PR00344">
    <property type="entry name" value="BCTRLSENSOR"/>
</dbReference>
<dbReference type="Gene3D" id="3.30.565.10">
    <property type="entry name" value="Histidine kinase-like ATPase, C-terminal domain"/>
    <property type="match status" value="1"/>
</dbReference>
<name>A0AAW3ZIV9_9GAMM</name>
<reference evidence="6 7" key="1">
    <citation type="submission" date="2020-09" db="EMBL/GenBank/DDBJ databases">
        <title>Pseudoxanthomonas sp. CAU 1598 isolated from sand of Yaerae Beach.</title>
        <authorList>
            <person name="Kim W."/>
        </authorList>
    </citation>
    <scope>NUCLEOTIDE SEQUENCE [LARGE SCALE GENOMIC DNA]</scope>
    <source>
        <strain evidence="6 7">CAU 1598</strain>
    </source>
</reference>
<evidence type="ECO:0000256" key="1">
    <source>
        <dbReference type="ARBA" id="ARBA00000085"/>
    </source>
</evidence>
<gene>
    <name evidence="6" type="ORF">IFO71_06905</name>
</gene>
<dbReference type="RefSeq" id="WP_192028814.1">
    <property type="nucleotide sequence ID" value="NZ_JACYTR010000009.1"/>
</dbReference>
<evidence type="ECO:0000313" key="7">
    <source>
        <dbReference type="Proteomes" id="UP000613768"/>
    </source>
</evidence>
<feature type="coiled-coil region" evidence="3">
    <location>
        <begin position="334"/>
        <end position="361"/>
    </location>
</feature>
<feature type="transmembrane region" description="Helical" evidence="4">
    <location>
        <begin position="147"/>
        <end position="169"/>
    </location>
</feature>
<evidence type="ECO:0000256" key="2">
    <source>
        <dbReference type="ARBA" id="ARBA00012438"/>
    </source>
</evidence>
<organism evidence="6 7">
    <name type="scientific">Pseudomarimonas arenosa</name>
    <dbReference type="NCBI Taxonomy" id="2774145"/>
    <lineage>
        <taxon>Bacteria</taxon>
        <taxon>Pseudomonadati</taxon>
        <taxon>Pseudomonadota</taxon>
        <taxon>Gammaproteobacteria</taxon>
        <taxon>Lysobacterales</taxon>
        <taxon>Lysobacteraceae</taxon>
        <taxon>Pseudomarimonas</taxon>
    </lineage>
</organism>
<evidence type="ECO:0000313" key="6">
    <source>
        <dbReference type="EMBL" id="MBD8525469.1"/>
    </source>
</evidence>
<dbReference type="EC" id="2.7.13.3" evidence="2"/>
<evidence type="ECO:0000256" key="4">
    <source>
        <dbReference type="SAM" id="Phobius"/>
    </source>
</evidence>
<evidence type="ECO:0000259" key="5">
    <source>
        <dbReference type="PROSITE" id="PS50109"/>
    </source>
</evidence>
<accession>A0AAW3ZIV9</accession>
<sequence>MLRINSLRAKFLWLTLPVMLLLAAVIIGALARQRSNELSQLHAAELQQYLLSDARLLSLPLWNLDLASAEVVLEQSLRGGRIECAQLTHVLGRDRPLQAGDCAGADLEWVEVDVAGPPGETPVGRLHLAVAERLGTWSLLREMEPQLWMLGGLLIALIACVMLAFRWLIITPLRRAEHSVRAYRERRQYLPVTHAAHDELGAFIREFNAGLERQQTAERDLNAQLLLHSTLNALLPLPLVVVDPQQQIAERNSAFIQTFGPRASSPGQRLIESLSCPALASLMAPSHEGAAEEIEITQGERCRAFIVHSARLPAECGGGWLLVFQDISSRIENNRRLAAAYQDTQRALDELQHAQDSLLRAEKLAALGQVVAGIAHEVNTPVGSSLTVASALSDKLIDFRQALHEGGLRRSTLDRFVAEVDEGCQLMLKGLQRAAAQIARFKQVAADQTSSQRREFDLQETIEEVISVLRPSLRRTSIQIELAIPADIVMDSYPGPLGGVVTNLFTNAVNHAFEDRSHGLLRIEGGRSAEDSIELRFIDDGNGIPEQHQSRIFDPFFTTKLGRGGTGLGLNLVYTTVTTVLGGTIAVSSELGKGSCFTITIPRVAPLPSSD</sequence>
<dbReference type="InterPro" id="IPR036890">
    <property type="entry name" value="HATPase_C_sf"/>
</dbReference>
<dbReference type="PROSITE" id="PS50109">
    <property type="entry name" value="HIS_KIN"/>
    <property type="match status" value="1"/>
</dbReference>
<dbReference type="Proteomes" id="UP000613768">
    <property type="component" value="Unassembled WGS sequence"/>
</dbReference>
<dbReference type="EMBL" id="JACYTR010000009">
    <property type="protein sequence ID" value="MBD8525469.1"/>
    <property type="molecule type" value="Genomic_DNA"/>
</dbReference>
<feature type="domain" description="Histidine kinase" evidence="5">
    <location>
        <begin position="373"/>
        <end position="605"/>
    </location>
</feature>
<protein>
    <recommendedName>
        <fullName evidence="2">histidine kinase</fullName>
        <ecNumber evidence="2">2.7.13.3</ecNumber>
    </recommendedName>
</protein>
<comment type="caution">
    <text evidence="6">The sequence shown here is derived from an EMBL/GenBank/DDBJ whole genome shotgun (WGS) entry which is preliminary data.</text>
</comment>
<keyword evidence="3" id="KW-0175">Coiled coil</keyword>
<dbReference type="PANTHER" id="PTHR43065">
    <property type="entry name" value="SENSOR HISTIDINE KINASE"/>
    <property type="match status" value="1"/>
</dbReference>
<keyword evidence="4" id="KW-1133">Transmembrane helix</keyword>
<keyword evidence="7" id="KW-1185">Reference proteome</keyword>
<dbReference type="InterPro" id="IPR005467">
    <property type="entry name" value="His_kinase_dom"/>
</dbReference>
<proteinExistence type="predicted"/>
<dbReference type="SUPFAM" id="SSF55874">
    <property type="entry name" value="ATPase domain of HSP90 chaperone/DNA topoisomerase II/histidine kinase"/>
    <property type="match status" value="1"/>
</dbReference>
<comment type="catalytic activity">
    <reaction evidence="1">
        <text>ATP + protein L-histidine = ADP + protein N-phospho-L-histidine.</text>
        <dbReference type="EC" id="2.7.13.3"/>
    </reaction>
</comment>
<dbReference type="InterPro" id="IPR003594">
    <property type="entry name" value="HATPase_dom"/>
</dbReference>
<dbReference type="AlphaFoldDB" id="A0AAW3ZIV9"/>